<protein>
    <submittedName>
        <fullName evidence="1">Uncharacterized protein</fullName>
    </submittedName>
</protein>
<dbReference type="RefSeq" id="WP_200685828.1">
    <property type="nucleotide sequence ID" value="NZ_JAEPRQ010000003.1"/>
</dbReference>
<evidence type="ECO:0000313" key="1">
    <source>
        <dbReference type="EMBL" id="MBK4216160.1"/>
    </source>
</evidence>
<dbReference type="AlphaFoldDB" id="A0A934SF04"/>
<keyword evidence="2" id="KW-1185">Reference proteome</keyword>
<reference evidence="1" key="1">
    <citation type="submission" date="2021-01" db="EMBL/GenBank/DDBJ databases">
        <title>Paracoccus amoyensis sp. nov., isolated from the surface seawater along the coast of Xiamen Island, China.</title>
        <authorList>
            <person name="Lyu L."/>
        </authorList>
    </citation>
    <scope>NUCLEOTIDE SEQUENCE</scope>
    <source>
        <strain evidence="1">MJ17</strain>
    </source>
</reference>
<dbReference type="EMBL" id="JAEPRQ010000003">
    <property type="protein sequence ID" value="MBK4216160.1"/>
    <property type="molecule type" value="Genomic_DNA"/>
</dbReference>
<name>A0A934SF04_9RHOB</name>
<dbReference type="Proteomes" id="UP000640485">
    <property type="component" value="Unassembled WGS sequence"/>
</dbReference>
<organism evidence="1 2">
    <name type="scientific">Paracoccus caeni</name>
    <dbReference type="NCBI Taxonomy" id="657651"/>
    <lineage>
        <taxon>Bacteria</taxon>
        <taxon>Pseudomonadati</taxon>
        <taxon>Pseudomonadota</taxon>
        <taxon>Alphaproteobacteria</taxon>
        <taxon>Rhodobacterales</taxon>
        <taxon>Paracoccaceae</taxon>
        <taxon>Paracoccus</taxon>
    </lineage>
</organism>
<sequence>MNLAADENDFRRGIQRLLEGSRRVQEQIAPNPYQGVGEYTLHEHDTRSYFFDGFLSLLGWSLGPNGDVTEEVRIKADTTKFIDYLGLNDETGAPVMIFEAKAWGKAFIKGKGAARKNTSSHFLLIEAIKHVTQGGKKEEAPVIGDWHEYLQQLAGYVQTSTDLYGHRVTRAVLSSGDWLIVFIDPTAIFCDGNFDEQSFRIFKQEEYVEDADHIFRLLSRRSIGASTPLKIRSTQLNNYVTAENVASAHYSVFVNYEESGIDVFSPRPRIQVYPALVLLRSDGAILTVIDNEDPLELTLEENRQGEHTVNLHISNVEMVSSELLRRCSDELGAELATAPLEDFAGFPKPNEGKAPLSEDVGPDYIKPLRSRADQWQVVTGDHPHFLFDRPTTQCSFHSWSTCRNAGCQIGDTAISSRVTKGPRAFFTDEQIYHCAHQAVQDRRQRRCKIAPIDMRTCCRACIFQNSCWSEAEKAALPCGRE</sequence>
<gene>
    <name evidence="1" type="ORF">JJJ17_09510</name>
</gene>
<evidence type="ECO:0000313" key="2">
    <source>
        <dbReference type="Proteomes" id="UP000640485"/>
    </source>
</evidence>
<comment type="caution">
    <text evidence="1">The sequence shown here is derived from an EMBL/GenBank/DDBJ whole genome shotgun (WGS) entry which is preliminary data.</text>
</comment>
<proteinExistence type="predicted"/>
<accession>A0A934SF04</accession>